<evidence type="ECO:0000259" key="1">
    <source>
        <dbReference type="Pfam" id="PF14420"/>
    </source>
</evidence>
<dbReference type="InterPro" id="IPR011990">
    <property type="entry name" value="TPR-like_helical_dom_sf"/>
</dbReference>
<dbReference type="VEuPathDB" id="FungiDB:G647_02608"/>
<feature type="domain" description="Clr5" evidence="1">
    <location>
        <begin position="60"/>
        <end position="111"/>
    </location>
</feature>
<dbReference type="Proteomes" id="UP000094526">
    <property type="component" value="Unassembled WGS sequence"/>
</dbReference>
<dbReference type="SUPFAM" id="SSF48452">
    <property type="entry name" value="TPR-like"/>
    <property type="match status" value="1"/>
</dbReference>
<dbReference type="Gene3D" id="1.25.40.10">
    <property type="entry name" value="Tetratricopeptide repeat domain"/>
    <property type="match status" value="1"/>
</dbReference>
<dbReference type="OrthoDB" id="4159530at2759"/>
<organism evidence="2 3">
    <name type="scientific">Cladophialophora carrionii</name>
    <dbReference type="NCBI Taxonomy" id="86049"/>
    <lineage>
        <taxon>Eukaryota</taxon>
        <taxon>Fungi</taxon>
        <taxon>Dikarya</taxon>
        <taxon>Ascomycota</taxon>
        <taxon>Pezizomycotina</taxon>
        <taxon>Eurotiomycetes</taxon>
        <taxon>Chaetothyriomycetidae</taxon>
        <taxon>Chaetothyriales</taxon>
        <taxon>Herpotrichiellaceae</taxon>
        <taxon>Cladophialophora</taxon>
    </lineage>
</organism>
<proteinExistence type="predicted"/>
<dbReference type="STRING" id="86049.A0A1C1CLF5"/>
<sequence>MDDYFDITEDALVLSNGLPHDIVPDLVADTYQEASFVNAHENLGAHQLPPRQRRSTIADTVWDTLKPIIEELYIHQGLPLTDVMARMKQQYGFDASDKMYKKRFRDWHMRKNSTQALKQEFISKITQQNIAPDPSPLLDPNGKPLQAQRLLRKVQRKGARVSLVDRQACTMLQRKHLLSARVDNVCHVQLQQSCEAQHTENILRSARTYYSWYSTQNSIKVQYGLSAALSHFMQDITNAVVSLRTNSVRRGFALLNRCCSGLVVLLKEQPFQLLQRLIHCFAVKTGLWGSYCDVQRTLLKIMASSADVILGTTHPITTLMASLTAMRQEHMRDLACRYAELLADTTMILPDAQDSTELLGSVAEIYLRHGQLDNALKLCQSLWDAAQPISSPPSAGQLYLLLLTAGLAQERKDYGRAEQVLRLGIGRDVQDTGKRVGNVNGIRLCYEMARLYADIGRFAESERFYRTVIESVTQWERHAAVSLVLCSIRLGRVLEKQGKVEESALLREPYDQTWAELEPWELRHDPDELPPDDEVAERDGNAMYHCYGNLTQRSGN</sequence>
<accession>A0A1C1CLF5</accession>
<reference evidence="3" key="1">
    <citation type="submission" date="2015-07" db="EMBL/GenBank/DDBJ databases">
        <authorList>
            <person name="Teixeira M.M."/>
            <person name="Souza R.C."/>
            <person name="Almeida L.G."/>
            <person name="Vicente V.A."/>
            <person name="de Hoog S."/>
            <person name="Bocca A.L."/>
            <person name="de Almeida S.R."/>
            <person name="Vasconcelos A.T."/>
            <person name="Felipe M.S."/>
        </authorList>
    </citation>
    <scope>NUCLEOTIDE SEQUENCE [LARGE SCALE GENOMIC DNA]</scope>
    <source>
        <strain evidence="3">KSF</strain>
    </source>
</reference>
<dbReference type="EMBL" id="LGRB01000011">
    <property type="protein sequence ID" value="OCT49333.1"/>
    <property type="molecule type" value="Genomic_DNA"/>
</dbReference>
<evidence type="ECO:0000313" key="3">
    <source>
        <dbReference type="Proteomes" id="UP000094526"/>
    </source>
</evidence>
<name>A0A1C1CLF5_9EURO</name>
<dbReference type="PANTHER" id="PTHR38788">
    <property type="entry name" value="CLR5 DOMAIN-CONTAINING PROTEIN"/>
    <property type="match status" value="1"/>
</dbReference>
<dbReference type="AlphaFoldDB" id="A0A1C1CLF5"/>
<dbReference type="InterPro" id="IPR025676">
    <property type="entry name" value="Clr5_dom"/>
</dbReference>
<keyword evidence="3" id="KW-1185">Reference proteome</keyword>
<gene>
    <name evidence="2" type="ORF">CLCR_11310</name>
</gene>
<comment type="caution">
    <text evidence="2">The sequence shown here is derived from an EMBL/GenBank/DDBJ whole genome shotgun (WGS) entry which is preliminary data.</text>
</comment>
<protein>
    <recommendedName>
        <fullName evidence="1">Clr5 domain-containing protein</fullName>
    </recommendedName>
</protein>
<dbReference type="PANTHER" id="PTHR38788:SF3">
    <property type="entry name" value="CLR5 DOMAIN-CONTAINING PROTEIN"/>
    <property type="match status" value="1"/>
</dbReference>
<dbReference type="VEuPathDB" id="FungiDB:CLCR_11310"/>
<dbReference type="Pfam" id="PF14420">
    <property type="entry name" value="Clr5"/>
    <property type="match status" value="1"/>
</dbReference>
<evidence type="ECO:0000313" key="2">
    <source>
        <dbReference type="EMBL" id="OCT49333.1"/>
    </source>
</evidence>